<organism evidence="5 6">
    <name type="scientific">Sulfoacidibacillus thermotolerans</name>
    <name type="common">Acidibacillus sulfuroxidans</name>
    <dbReference type="NCBI Taxonomy" id="1765684"/>
    <lineage>
        <taxon>Bacteria</taxon>
        <taxon>Bacillati</taxon>
        <taxon>Bacillota</taxon>
        <taxon>Bacilli</taxon>
        <taxon>Bacillales</taxon>
        <taxon>Alicyclobacillaceae</taxon>
        <taxon>Sulfoacidibacillus</taxon>
    </lineage>
</organism>
<dbReference type="GO" id="GO:0016020">
    <property type="term" value="C:membrane"/>
    <property type="evidence" value="ECO:0007669"/>
    <property type="project" value="InterPro"/>
</dbReference>
<feature type="transmembrane region" description="Helical" evidence="3">
    <location>
        <begin position="244"/>
        <end position="264"/>
    </location>
</feature>
<dbReference type="InterPro" id="IPR037185">
    <property type="entry name" value="EmrE-like"/>
</dbReference>
<evidence type="ECO:0000313" key="5">
    <source>
        <dbReference type="EMBL" id="PWI58051.1"/>
    </source>
</evidence>
<dbReference type="RefSeq" id="WP_109430094.1">
    <property type="nucleotide sequence ID" value="NZ_MPDK01000006.1"/>
</dbReference>
<feature type="transmembrane region" description="Helical" evidence="3">
    <location>
        <begin position="182"/>
        <end position="202"/>
    </location>
</feature>
<feature type="domain" description="EamA" evidence="4">
    <location>
        <begin position="10"/>
        <end position="141"/>
    </location>
</feature>
<dbReference type="SUPFAM" id="SSF103481">
    <property type="entry name" value="Multidrug resistance efflux transporter EmrE"/>
    <property type="match status" value="2"/>
</dbReference>
<feature type="transmembrane region" description="Helical" evidence="3">
    <location>
        <begin position="95"/>
        <end position="114"/>
    </location>
</feature>
<dbReference type="OrthoDB" id="9790852at2"/>
<evidence type="ECO:0000256" key="1">
    <source>
        <dbReference type="ARBA" id="ARBA00004127"/>
    </source>
</evidence>
<evidence type="ECO:0000256" key="3">
    <source>
        <dbReference type="SAM" id="Phobius"/>
    </source>
</evidence>
<accession>A0A2U3D9V1</accession>
<feature type="transmembrane region" description="Helical" evidence="3">
    <location>
        <begin position="217"/>
        <end position="237"/>
    </location>
</feature>
<reference evidence="5 6" key="1">
    <citation type="submission" date="2016-11" db="EMBL/GenBank/DDBJ databases">
        <title>Comparative genomics of Acidibacillus ferroxidans species.</title>
        <authorList>
            <person name="Oliveira G."/>
            <person name="Nunes G."/>
            <person name="Oliveira R."/>
            <person name="Araujo F."/>
            <person name="Salim A."/>
            <person name="Scholte L."/>
            <person name="Morais D."/>
            <person name="Nancucheo I."/>
            <person name="Johnson D.B."/>
            <person name="Grail B."/>
            <person name="Bittencourt J."/>
            <person name="Valadares R."/>
        </authorList>
    </citation>
    <scope>NUCLEOTIDE SEQUENCE [LARGE SCALE GENOMIC DNA]</scope>
    <source>
        <strain evidence="5 6">Y002</strain>
    </source>
</reference>
<feature type="transmembrane region" description="Helical" evidence="3">
    <location>
        <begin position="126"/>
        <end position="145"/>
    </location>
</feature>
<dbReference type="EMBL" id="MPDK01000006">
    <property type="protein sequence ID" value="PWI58051.1"/>
    <property type="molecule type" value="Genomic_DNA"/>
</dbReference>
<sequence length="300" mass="33274">MSSSARPIVAYIWLCIGIVAISFAAIFIKMTTAPAAITAFYRMVMTAVLLSPFAFRGLRDAVMRLTYRERWLFVLSGVALTIHFIFWIQSLFYTSVASSTLVLALQPIFVLLLDRIFFGVRVKVRTWLYAWIAIFGTAVIGWHDLYGGKTALLGDLLAVFGTVAVSIYFIAGQSLRRKVSSVHYSFLVYLVSGVLLAGYSVWKGYSFVDYSRADWEVFVLLTLIPTVFGHTLFNTLLKYLPASTIAMGIVGEPIGATVLSYFLLHASIPLLWYVGAVFVVGGVVLFLRSMHSTNVPPSET</sequence>
<feature type="transmembrane region" description="Helical" evidence="3">
    <location>
        <begin position="151"/>
        <end position="170"/>
    </location>
</feature>
<comment type="subcellular location">
    <subcellularLocation>
        <location evidence="1">Endomembrane system</location>
        <topology evidence="1">Multi-pass membrane protein</topology>
    </subcellularLocation>
</comment>
<evidence type="ECO:0000256" key="2">
    <source>
        <dbReference type="ARBA" id="ARBA00007362"/>
    </source>
</evidence>
<keyword evidence="3" id="KW-0472">Membrane</keyword>
<dbReference type="Proteomes" id="UP000245380">
    <property type="component" value="Unassembled WGS sequence"/>
</dbReference>
<keyword evidence="3" id="KW-1133">Transmembrane helix</keyword>
<dbReference type="Pfam" id="PF00892">
    <property type="entry name" value="EamA"/>
    <property type="match status" value="2"/>
</dbReference>
<dbReference type="PANTHER" id="PTHR22911">
    <property type="entry name" value="ACYL-MALONYL CONDENSING ENZYME-RELATED"/>
    <property type="match status" value="1"/>
</dbReference>
<dbReference type="InterPro" id="IPR000620">
    <property type="entry name" value="EamA_dom"/>
</dbReference>
<feature type="transmembrane region" description="Helical" evidence="3">
    <location>
        <begin position="40"/>
        <end position="58"/>
    </location>
</feature>
<name>A0A2U3D9V1_SULT2</name>
<comment type="similarity">
    <text evidence="2">Belongs to the EamA transporter family.</text>
</comment>
<dbReference type="PANTHER" id="PTHR22911:SF76">
    <property type="entry name" value="EAMA DOMAIN-CONTAINING PROTEIN"/>
    <property type="match status" value="1"/>
</dbReference>
<feature type="transmembrane region" description="Helical" evidence="3">
    <location>
        <begin position="70"/>
        <end position="89"/>
    </location>
</feature>
<keyword evidence="3" id="KW-0812">Transmembrane</keyword>
<evidence type="ECO:0000259" key="4">
    <source>
        <dbReference type="Pfam" id="PF00892"/>
    </source>
</evidence>
<protein>
    <recommendedName>
        <fullName evidence="4">EamA domain-containing protein</fullName>
    </recommendedName>
</protein>
<gene>
    <name evidence="5" type="ORF">BM613_05110</name>
</gene>
<keyword evidence="6" id="KW-1185">Reference proteome</keyword>
<feature type="domain" description="EamA" evidence="4">
    <location>
        <begin position="153"/>
        <end position="287"/>
    </location>
</feature>
<feature type="transmembrane region" description="Helical" evidence="3">
    <location>
        <begin position="7"/>
        <end position="28"/>
    </location>
</feature>
<feature type="transmembrane region" description="Helical" evidence="3">
    <location>
        <begin position="270"/>
        <end position="287"/>
    </location>
</feature>
<evidence type="ECO:0000313" key="6">
    <source>
        <dbReference type="Proteomes" id="UP000245380"/>
    </source>
</evidence>
<dbReference type="AlphaFoldDB" id="A0A2U3D9V1"/>
<proteinExistence type="inferred from homology"/>
<comment type="caution">
    <text evidence="5">The sequence shown here is derived from an EMBL/GenBank/DDBJ whole genome shotgun (WGS) entry which is preliminary data.</text>
</comment>